<dbReference type="InterPro" id="IPR032675">
    <property type="entry name" value="LRR_dom_sf"/>
</dbReference>
<proteinExistence type="predicted"/>
<organism evidence="2 3">
    <name type="scientific">Novipirellula rosea</name>
    <dbReference type="NCBI Taxonomy" id="1031540"/>
    <lineage>
        <taxon>Bacteria</taxon>
        <taxon>Pseudomonadati</taxon>
        <taxon>Planctomycetota</taxon>
        <taxon>Planctomycetia</taxon>
        <taxon>Pirellulales</taxon>
        <taxon>Pirellulaceae</taxon>
        <taxon>Novipirellula</taxon>
    </lineage>
</organism>
<evidence type="ECO:0000313" key="3">
    <source>
        <dbReference type="Proteomes" id="UP001500840"/>
    </source>
</evidence>
<feature type="chain" id="PRO_5047398712" description="Leucine Rich repeats (2 copies)" evidence="1">
    <location>
        <begin position="21"/>
        <end position="176"/>
    </location>
</feature>
<keyword evidence="3" id="KW-1185">Reference proteome</keyword>
<comment type="caution">
    <text evidence="2">The sequence shown here is derived from an EMBL/GenBank/DDBJ whole genome shotgun (WGS) entry which is preliminary data.</text>
</comment>
<protein>
    <recommendedName>
        <fullName evidence="4">Leucine Rich repeats (2 copies)</fullName>
    </recommendedName>
</protein>
<dbReference type="EMBL" id="BAABGA010000050">
    <property type="protein sequence ID" value="GAA4460841.1"/>
    <property type="molecule type" value="Genomic_DNA"/>
</dbReference>
<evidence type="ECO:0008006" key="4">
    <source>
        <dbReference type="Google" id="ProtNLM"/>
    </source>
</evidence>
<sequence length="176" mass="19744">MRFSLSTLLVVVTLFSAWFASVHHKATQQRSTVAWLSGLHTGLWRYDSQDQSLGFPDPSNAAPSGTIEQFLGPHYAHDVEEVLVYDPQLDSLDRIAKLRSLRTLDVGSELPLDLTPVSRLSRLTQLTVHAESIDSLRPLHKMSNLKTVLLVDTRVDRHEIDALQAARPEMQVQLVP</sequence>
<reference evidence="3" key="1">
    <citation type="journal article" date="2019" name="Int. J. Syst. Evol. Microbiol.">
        <title>The Global Catalogue of Microorganisms (GCM) 10K type strain sequencing project: providing services to taxonomists for standard genome sequencing and annotation.</title>
        <authorList>
            <consortium name="The Broad Institute Genomics Platform"/>
            <consortium name="The Broad Institute Genome Sequencing Center for Infectious Disease"/>
            <person name="Wu L."/>
            <person name="Ma J."/>
        </authorList>
    </citation>
    <scope>NUCLEOTIDE SEQUENCE [LARGE SCALE GENOMIC DNA]</scope>
    <source>
        <strain evidence="3">JCM 17759</strain>
    </source>
</reference>
<accession>A0ABP8N6L0</accession>
<dbReference type="RefSeq" id="WP_345325278.1">
    <property type="nucleotide sequence ID" value="NZ_BAABGA010000050.1"/>
</dbReference>
<gene>
    <name evidence="2" type="ORF">GCM10023156_42410</name>
</gene>
<keyword evidence="1" id="KW-0732">Signal</keyword>
<feature type="signal peptide" evidence="1">
    <location>
        <begin position="1"/>
        <end position="20"/>
    </location>
</feature>
<name>A0ABP8N6L0_9BACT</name>
<evidence type="ECO:0000313" key="2">
    <source>
        <dbReference type="EMBL" id="GAA4460841.1"/>
    </source>
</evidence>
<dbReference type="Proteomes" id="UP001500840">
    <property type="component" value="Unassembled WGS sequence"/>
</dbReference>
<evidence type="ECO:0000256" key="1">
    <source>
        <dbReference type="SAM" id="SignalP"/>
    </source>
</evidence>
<dbReference type="Gene3D" id="3.80.10.10">
    <property type="entry name" value="Ribonuclease Inhibitor"/>
    <property type="match status" value="1"/>
</dbReference>
<dbReference type="SUPFAM" id="SSF52058">
    <property type="entry name" value="L domain-like"/>
    <property type="match status" value="1"/>
</dbReference>